<dbReference type="Proteomes" id="UP001457282">
    <property type="component" value="Unassembled WGS sequence"/>
</dbReference>
<evidence type="ECO:0000259" key="7">
    <source>
        <dbReference type="PROSITE" id="PS50845"/>
    </source>
</evidence>
<evidence type="ECO:0000256" key="2">
    <source>
        <dbReference type="ARBA" id="ARBA00022692"/>
    </source>
</evidence>
<dbReference type="InterPro" id="IPR003388">
    <property type="entry name" value="Reticulon"/>
</dbReference>
<keyword evidence="2 6" id="KW-0812">Transmembrane</keyword>
<keyword evidence="3 6" id="KW-0256">Endoplasmic reticulum</keyword>
<evidence type="ECO:0000313" key="9">
    <source>
        <dbReference type="Proteomes" id="UP001457282"/>
    </source>
</evidence>
<proteinExistence type="predicted"/>
<evidence type="ECO:0000256" key="4">
    <source>
        <dbReference type="ARBA" id="ARBA00022989"/>
    </source>
</evidence>
<evidence type="ECO:0000256" key="1">
    <source>
        <dbReference type="ARBA" id="ARBA00004477"/>
    </source>
</evidence>
<keyword evidence="9" id="KW-1185">Reference proteome</keyword>
<evidence type="ECO:0000256" key="3">
    <source>
        <dbReference type="ARBA" id="ARBA00022824"/>
    </source>
</evidence>
<name>A0AAW1XWU1_RUBAR</name>
<evidence type="ECO:0000313" key="8">
    <source>
        <dbReference type="EMBL" id="KAK9941044.1"/>
    </source>
</evidence>
<dbReference type="PROSITE" id="PS50845">
    <property type="entry name" value="RETICULON"/>
    <property type="match status" value="1"/>
</dbReference>
<gene>
    <name evidence="8" type="ORF">M0R45_017672</name>
</gene>
<dbReference type="Pfam" id="PF02453">
    <property type="entry name" value="Reticulon"/>
    <property type="match status" value="1"/>
</dbReference>
<dbReference type="GO" id="GO:0005789">
    <property type="term" value="C:endoplasmic reticulum membrane"/>
    <property type="evidence" value="ECO:0007669"/>
    <property type="project" value="UniProtKB-SubCell"/>
</dbReference>
<organism evidence="8 9">
    <name type="scientific">Rubus argutus</name>
    <name type="common">Southern blackberry</name>
    <dbReference type="NCBI Taxonomy" id="59490"/>
    <lineage>
        <taxon>Eukaryota</taxon>
        <taxon>Viridiplantae</taxon>
        <taxon>Streptophyta</taxon>
        <taxon>Embryophyta</taxon>
        <taxon>Tracheophyta</taxon>
        <taxon>Spermatophyta</taxon>
        <taxon>Magnoliopsida</taxon>
        <taxon>eudicotyledons</taxon>
        <taxon>Gunneridae</taxon>
        <taxon>Pentapetalae</taxon>
        <taxon>rosids</taxon>
        <taxon>fabids</taxon>
        <taxon>Rosales</taxon>
        <taxon>Rosaceae</taxon>
        <taxon>Rosoideae</taxon>
        <taxon>Rosoideae incertae sedis</taxon>
        <taxon>Rubus</taxon>
    </lineage>
</organism>
<dbReference type="InterPro" id="IPR045064">
    <property type="entry name" value="Reticulon-like"/>
</dbReference>
<dbReference type="PANTHER" id="PTHR10994">
    <property type="entry name" value="RETICULON"/>
    <property type="match status" value="1"/>
</dbReference>
<reference evidence="8 9" key="1">
    <citation type="journal article" date="2023" name="G3 (Bethesda)">
        <title>A chromosome-length genome assembly and annotation of blackberry (Rubus argutus, cv. 'Hillquist').</title>
        <authorList>
            <person name="Bruna T."/>
            <person name="Aryal R."/>
            <person name="Dudchenko O."/>
            <person name="Sargent D.J."/>
            <person name="Mead D."/>
            <person name="Buti M."/>
            <person name="Cavallini A."/>
            <person name="Hytonen T."/>
            <person name="Andres J."/>
            <person name="Pham M."/>
            <person name="Weisz D."/>
            <person name="Mascagni F."/>
            <person name="Usai G."/>
            <person name="Natali L."/>
            <person name="Bassil N."/>
            <person name="Fernandez G.E."/>
            <person name="Lomsadze A."/>
            <person name="Armour M."/>
            <person name="Olukolu B."/>
            <person name="Poorten T."/>
            <person name="Britton C."/>
            <person name="Davik J."/>
            <person name="Ashrafi H."/>
            <person name="Aiden E.L."/>
            <person name="Borodovsky M."/>
            <person name="Worthington M."/>
        </authorList>
    </citation>
    <scope>NUCLEOTIDE SEQUENCE [LARGE SCALE GENOMIC DNA]</scope>
    <source>
        <strain evidence="8">PI 553951</strain>
    </source>
</reference>
<feature type="transmembrane region" description="Helical" evidence="6">
    <location>
        <begin position="185"/>
        <end position="203"/>
    </location>
</feature>
<keyword evidence="5 6" id="KW-0472">Membrane</keyword>
<comment type="caution">
    <text evidence="8">The sequence shown here is derived from an EMBL/GenBank/DDBJ whole genome shotgun (WGS) entry which is preliminary data.</text>
</comment>
<feature type="transmembrane region" description="Helical" evidence="6">
    <location>
        <begin position="91"/>
        <end position="115"/>
    </location>
</feature>
<dbReference type="GO" id="GO:0009617">
    <property type="term" value="P:response to bacterium"/>
    <property type="evidence" value="ECO:0007669"/>
    <property type="project" value="InterPro"/>
</dbReference>
<evidence type="ECO:0000256" key="6">
    <source>
        <dbReference type="RuleBase" id="RU363132"/>
    </source>
</evidence>
<dbReference type="PANTHER" id="PTHR10994:SF177">
    <property type="entry name" value="RETICULON-LIKE PROTEIN B15"/>
    <property type="match status" value="1"/>
</dbReference>
<feature type="transmembrane region" description="Helical" evidence="6">
    <location>
        <begin position="163"/>
        <end position="179"/>
    </location>
</feature>
<dbReference type="EMBL" id="JBEDUW010000003">
    <property type="protein sequence ID" value="KAK9941044.1"/>
    <property type="molecule type" value="Genomic_DNA"/>
</dbReference>
<evidence type="ECO:0000256" key="5">
    <source>
        <dbReference type="ARBA" id="ARBA00023136"/>
    </source>
</evidence>
<sequence>MLDPVDVDIAESDFLKDECDGYESSDSEIDNYCMAFTCKNRLFGRQKPLHVVLGGGLSADIILWRNKQISAYVSMGATVIWLLFEKIGYHFLTFVCHATIIFMVALFLWSNLASYISIFLRTATEIPEIKVPQHLFVRTAVCLTGLYNGALRTFGHVAFGRDWRAFLSAVALLWVLSVFGRWYSFLSFLYIVFVLLMTVPLLYESLEDSVDTFAEKALNEIQKQYAVLDEKVLQKLKKRVISYNSKQQ</sequence>
<protein>
    <recommendedName>
        <fullName evidence="6">Reticulon-like protein</fullName>
    </recommendedName>
</protein>
<accession>A0AAW1XWU1</accession>
<feature type="domain" description="Reticulon" evidence="7">
    <location>
        <begin position="58"/>
        <end position="248"/>
    </location>
</feature>
<comment type="subcellular location">
    <subcellularLocation>
        <location evidence="1 6">Endoplasmic reticulum membrane</location>
        <topology evidence="1 6">Multi-pass membrane protein</topology>
    </subcellularLocation>
</comment>
<keyword evidence="4 6" id="KW-1133">Transmembrane helix</keyword>
<dbReference type="AlphaFoldDB" id="A0AAW1XWU1"/>